<keyword evidence="4 8" id="KW-0479">Metal-binding</keyword>
<dbReference type="SUPFAM" id="SSF54060">
    <property type="entry name" value="His-Me finger endonucleases"/>
    <property type="match status" value="1"/>
</dbReference>
<reference evidence="12 13" key="1">
    <citation type="submission" date="2024-04" db="EMBL/GenBank/DDBJ databases">
        <title>Human intestinal bacterial collection.</title>
        <authorList>
            <person name="Pauvert C."/>
            <person name="Hitch T.C.A."/>
            <person name="Clavel T."/>
        </authorList>
    </citation>
    <scope>NUCLEOTIDE SEQUENCE [LARGE SCALE GENOMIC DNA]</scope>
    <source>
        <strain evidence="12 13">CLA-AA-H145</strain>
    </source>
</reference>
<dbReference type="Gene3D" id="3.40.570.10">
    <property type="entry name" value="Extracellular Endonuclease, subunit A"/>
    <property type="match status" value="1"/>
</dbReference>
<dbReference type="InterPro" id="IPR040255">
    <property type="entry name" value="Non-specific_endonuclease"/>
</dbReference>
<comment type="caution">
    <text evidence="12">The sequence shown here is derived from an EMBL/GenBank/DDBJ whole genome shotgun (WGS) entry which is preliminary data.</text>
</comment>
<comment type="cofactor">
    <cofactor evidence="1 8">
        <name>Mg(2+)</name>
        <dbReference type="ChEBI" id="CHEBI:18420"/>
    </cofactor>
</comment>
<keyword evidence="13" id="KW-1185">Reference proteome</keyword>
<organism evidence="12 13">
    <name type="scientific">Hallella faecis</name>
    <dbReference type="NCBI Taxonomy" id="2841596"/>
    <lineage>
        <taxon>Bacteria</taxon>
        <taxon>Pseudomonadati</taxon>
        <taxon>Bacteroidota</taxon>
        <taxon>Bacteroidia</taxon>
        <taxon>Bacteroidales</taxon>
        <taxon>Prevotellaceae</taxon>
        <taxon>Hallella</taxon>
    </lineage>
</organism>
<gene>
    <name evidence="12" type="ORF">AAAT34_06935</name>
</gene>
<dbReference type="Pfam" id="PF01223">
    <property type="entry name" value="Endonuclease_NS"/>
    <property type="match status" value="1"/>
</dbReference>
<dbReference type="InterPro" id="IPR001604">
    <property type="entry name" value="Endo_G_ENPP1-like_dom"/>
</dbReference>
<sequence length="299" mass="33900">MNGRKHLCIALFLGIIVAACTPVSKKALRAYAETKEDVSVVADTPTAQQDEPSGRDGDDTQADGEGGEGYELPAFRTSPDEIVLKRKGYTASYNPTTKIPNWVAWHLTAEHVDGYAKRKGIPFHEDEDVPEPRVDTYDYMRSGYDRGHMCPAGDNKWDAEAMEQSFLMTNICPQDHVLNIGDWNNLEAQCRQWAEQYGSIYVVCGPVLYNKRHKTIGKNKVVVPEAFFKVILRMGRTPQAIGFIYRNNDKRHPWGDYVNSVDEVERITGFDFFASLPDSVERQVERQVNVDMWPIQALH</sequence>
<name>A0ABV1FQU6_9BACT</name>
<evidence type="ECO:0000256" key="3">
    <source>
        <dbReference type="ARBA" id="ARBA00022722"/>
    </source>
</evidence>
<evidence type="ECO:0000259" key="10">
    <source>
        <dbReference type="SMART" id="SM00477"/>
    </source>
</evidence>
<dbReference type="InterPro" id="IPR020821">
    <property type="entry name" value="ENPP1-3/EXOG-like_nuc-like"/>
</dbReference>
<evidence type="ECO:0000313" key="13">
    <source>
        <dbReference type="Proteomes" id="UP001487296"/>
    </source>
</evidence>
<feature type="compositionally biased region" description="Acidic residues" evidence="9">
    <location>
        <begin position="59"/>
        <end position="68"/>
    </location>
</feature>
<dbReference type="SMART" id="SM00477">
    <property type="entry name" value="NUC"/>
    <property type="match status" value="1"/>
</dbReference>
<dbReference type="InterPro" id="IPR044925">
    <property type="entry name" value="His-Me_finger_sf"/>
</dbReference>
<dbReference type="InterPro" id="IPR018524">
    <property type="entry name" value="DNA/RNA_endonuclease_AS"/>
</dbReference>
<evidence type="ECO:0000256" key="7">
    <source>
        <dbReference type="ARBA" id="ARBA00022842"/>
    </source>
</evidence>
<dbReference type="InterPro" id="IPR044929">
    <property type="entry name" value="DNA/RNA_non-sp_Endonuclease_sf"/>
</dbReference>
<feature type="domain" description="ENPP1-3/EXOG-like endonuclease/phosphodiesterase" evidence="10">
    <location>
        <begin position="86"/>
        <end position="279"/>
    </location>
</feature>
<dbReference type="PROSITE" id="PS51257">
    <property type="entry name" value="PROKAR_LIPOPROTEIN"/>
    <property type="match status" value="1"/>
</dbReference>
<keyword evidence="7" id="KW-0460">Magnesium</keyword>
<evidence type="ECO:0000256" key="1">
    <source>
        <dbReference type="ARBA" id="ARBA00001946"/>
    </source>
</evidence>
<keyword evidence="5 8" id="KW-0255">Endonuclease</keyword>
<feature type="region of interest" description="Disordered" evidence="9">
    <location>
        <begin position="38"/>
        <end position="73"/>
    </location>
</feature>
<evidence type="ECO:0000256" key="5">
    <source>
        <dbReference type="ARBA" id="ARBA00022759"/>
    </source>
</evidence>
<accession>A0ABV1FQU6</accession>
<dbReference type="CDD" id="cd00091">
    <property type="entry name" value="NUC"/>
    <property type="match status" value="1"/>
</dbReference>
<evidence type="ECO:0000256" key="6">
    <source>
        <dbReference type="ARBA" id="ARBA00022801"/>
    </source>
</evidence>
<evidence type="ECO:0000313" key="12">
    <source>
        <dbReference type="EMBL" id="MEQ2486789.1"/>
    </source>
</evidence>
<dbReference type="SMART" id="SM00892">
    <property type="entry name" value="Endonuclease_NS"/>
    <property type="match status" value="1"/>
</dbReference>
<protein>
    <recommendedName>
        <fullName evidence="8">Endonuclease</fullName>
        <ecNumber evidence="8">3.1.30.-</ecNumber>
    </recommendedName>
</protein>
<dbReference type="EC" id="3.1.30.-" evidence="8"/>
<dbReference type="PROSITE" id="PS01070">
    <property type="entry name" value="NUCLEASE_NON_SPEC"/>
    <property type="match status" value="1"/>
</dbReference>
<keyword evidence="6 8" id="KW-0378">Hydrolase</keyword>
<evidence type="ECO:0000256" key="9">
    <source>
        <dbReference type="SAM" id="MobiDB-lite"/>
    </source>
</evidence>
<dbReference type="PANTHER" id="PTHR13966">
    <property type="entry name" value="ENDONUCLEASE RELATED"/>
    <property type="match status" value="1"/>
</dbReference>
<dbReference type="GO" id="GO:0004519">
    <property type="term" value="F:endonuclease activity"/>
    <property type="evidence" value="ECO:0007669"/>
    <property type="project" value="UniProtKB-KW"/>
</dbReference>
<dbReference type="Proteomes" id="UP001487296">
    <property type="component" value="Unassembled WGS sequence"/>
</dbReference>
<keyword evidence="3 8" id="KW-0540">Nuclease</keyword>
<dbReference type="EMBL" id="JBBNFP010000022">
    <property type="protein sequence ID" value="MEQ2486789.1"/>
    <property type="molecule type" value="Genomic_DNA"/>
</dbReference>
<comment type="similarity">
    <text evidence="2 8">Belongs to the DNA/RNA non-specific endonuclease family.</text>
</comment>
<evidence type="ECO:0000256" key="2">
    <source>
        <dbReference type="ARBA" id="ARBA00010052"/>
    </source>
</evidence>
<evidence type="ECO:0000259" key="11">
    <source>
        <dbReference type="SMART" id="SM00892"/>
    </source>
</evidence>
<evidence type="ECO:0000256" key="4">
    <source>
        <dbReference type="ARBA" id="ARBA00022723"/>
    </source>
</evidence>
<dbReference type="RefSeq" id="WP_215759849.1">
    <property type="nucleotide sequence ID" value="NZ_JAHKBE010000022.1"/>
</dbReference>
<feature type="domain" description="DNA/RNA non-specific endonuclease/pyrophosphatase/phosphodiesterase" evidence="11">
    <location>
        <begin position="85"/>
        <end position="279"/>
    </location>
</feature>
<evidence type="ECO:0000256" key="8">
    <source>
        <dbReference type="RuleBase" id="RU366055"/>
    </source>
</evidence>
<proteinExistence type="inferred from homology"/>
<dbReference type="PANTHER" id="PTHR13966:SF5">
    <property type="entry name" value="ENDONUCLEASE G, MITOCHONDRIAL"/>
    <property type="match status" value="1"/>
</dbReference>